<name>A0A212JMI3_9FIRM</name>
<evidence type="ECO:0000256" key="3">
    <source>
        <dbReference type="PIRNR" id="PIRNR033490"/>
    </source>
</evidence>
<evidence type="ECO:0000313" key="4">
    <source>
        <dbReference type="EMBL" id="SBW00621.1"/>
    </source>
</evidence>
<evidence type="ECO:0000256" key="2">
    <source>
        <dbReference type="ARBA" id="ARBA00022649"/>
    </source>
</evidence>
<dbReference type="GO" id="GO:0016075">
    <property type="term" value="P:rRNA catabolic process"/>
    <property type="evidence" value="ECO:0007669"/>
    <property type="project" value="TreeGrafter"/>
</dbReference>
<dbReference type="EMBL" id="FLUN01000001">
    <property type="protein sequence ID" value="SBW00621.1"/>
    <property type="molecule type" value="Genomic_DNA"/>
</dbReference>
<dbReference type="PANTHER" id="PTHR33988:SF2">
    <property type="entry name" value="ENDORIBONUCLEASE MAZF"/>
    <property type="match status" value="1"/>
</dbReference>
<dbReference type="Pfam" id="PF02452">
    <property type="entry name" value="PemK_toxin"/>
    <property type="match status" value="1"/>
</dbReference>
<dbReference type="GO" id="GO:0016787">
    <property type="term" value="F:hydrolase activity"/>
    <property type="evidence" value="ECO:0007669"/>
    <property type="project" value="UniProtKB-KW"/>
</dbReference>
<sequence>MNRKIRCGDMFYADLTPGVGSEQSGYRPVLIIQNDTGNRHSNTVIAAIITSRIFTKTKLPTHAPIKAQQGLGHDSLVLLEQIRTIDKMRLKEYIGTLDSGAISRVDKALAVSVGLKGRDLI</sequence>
<dbReference type="PIRSF" id="PIRSF033490">
    <property type="entry name" value="MazF"/>
    <property type="match status" value="1"/>
</dbReference>
<dbReference type="InterPro" id="IPR003477">
    <property type="entry name" value="PemK-like"/>
</dbReference>
<keyword evidence="3 4" id="KW-0378">Hydrolase</keyword>
<dbReference type="GO" id="GO:0004521">
    <property type="term" value="F:RNA endonuclease activity"/>
    <property type="evidence" value="ECO:0007669"/>
    <property type="project" value="TreeGrafter"/>
</dbReference>
<dbReference type="PANTHER" id="PTHR33988">
    <property type="entry name" value="ENDORIBONUCLEASE MAZF-RELATED"/>
    <property type="match status" value="1"/>
</dbReference>
<proteinExistence type="inferred from homology"/>
<dbReference type="InterPro" id="IPR011067">
    <property type="entry name" value="Plasmid_toxin/cell-grow_inhib"/>
</dbReference>
<gene>
    <name evidence="4" type="primary">mazF</name>
    <name evidence="4" type="ORF">KL86CLO1_11367</name>
</gene>
<protein>
    <recommendedName>
        <fullName evidence="3">mRNA interferase</fullName>
        <ecNumber evidence="3">3.1.-.-</ecNumber>
    </recommendedName>
</protein>
<dbReference type="AlphaFoldDB" id="A0A212JMI3"/>
<comment type="similarity">
    <text evidence="1 3">Belongs to the PemK/MazF family.</text>
</comment>
<organism evidence="4">
    <name type="scientific">uncultured Eubacteriales bacterium</name>
    <dbReference type="NCBI Taxonomy" id="172733"/>
    <lineage>
        <taxon>Bacteria</taxon>
        <taxon>Bacillati</taxon>
        <taxon>Bacillota</taxon>
        <taxon>Clostridia</taxon>
        <taxon>Eubacteriales</taxon>
        <taxon>environmental samples</taxon>
    </lineage>
</organism>
<dbReference type="GO" id="GO:0006402">
    <property type="term" value="P:mRNA catabolic process"/>
    <property type="evidence" value="ECO:0007669"/>
    <property type="project" value="TreeGrafter"/>
</dbReference>
<keyword evidence="2" id="KW-1277">Toxin-antitoxin system</keyword>
<accession>A0A212JMI3</accession>
<comment type="function">
    <text evidence="3">Toxic component of a type II toxin-antitoxin (TA) system.</text>
</comment>
<dbReference type="Gene3D" id="2.30.30.110">
    <property type="match status" value="1"/>
</dbReference>
<dbReference type="SUPFAM" id="SSF50118">
    <property type="entry name" value="Cell growth inhibitor/plasmid maintenance toxic component"/>
    <property type="match status" value="1"/>
</dbReference>
<keyword evidence="3" id="KW-0255">Endonuclease</keyword>
<evidence type="ECO:0000256" key="1">
    <source>
        <dbReference type="ARBA" id="ARBA00007521"/>
    </source>
</evidence>
<reference evidence="4" key="1">
    <citation type="submission" date="2016-04" db="EMBL/GenBank/DDBJ databases">
        <authorList>
            <person name="Evans L.H."/>
            <person name="Alamgir A."/>
            <person name="Owens N."/>
            <person name="Weber N.D."/>
            <person name="Virtaneva K."/>
            <person name="Barbian K."/>
            <person name="Babar A."/>
            <person name="Rosenke K."/>
        </authorList>
    </citation>
    <scope>NUCLEOTIDE SEQUENCE</scope>
    <source>
        <strain evidence="4">86</strain>
    </source>
</reference>
<dbReference type="EC" id="3.1.-.-" evidence="3"/>
<dbReference type="GO" id="GO:0003677">
    <property type="term" value="F:DNA binding"/>
    <property type="evidence" value="ECO:0007669"/>
    <property type="project" value="InterPro"/>
</dbReference>
<keyword evidence="3" id="KW-0540">Nuclease</keyword>